<dbReference type="AlphaFoldDB" id="A0A084WJ76"/>
<evidence type="ECO:0000256" key="1">
    <source>
        <dbReference type="SAM" id="MobiDB-lite"/>
    </source>
</evidence>
<proteinExistence type="predicted"/>
<evidence type="ECO:0000313" key="3">
    <source>
        <dbReference type="EnsemblMetazoa" id="ASIC018349-PA"/>
    </source>
</evidence>
<dbReference type="VEuPathDB" id="VectorBase:ASIC018349"/>
<dbReference type="EMBL" id="KE525347">
    <property type="protein sequence ID" value="KFB50270.1"/>
    <property type="molecule type" value="Genomic_DNA"/>
</dbReference>
<feature type="region of interest" description="Disordered" evidence="1">
    <location>
        <begin position="69"/>
        <end position="98"/>
    </location>
</feature>
<dbReference type="EMBL" id="ATLV01023975">
    <property type="status" value="NOT_ANNOTATED_CDS"/>
    <property type="molecule type" value="Genomic_DNA"/>
</dbReference>
<accession>A0A084WJ76</accession>
<feature type="compositionally biased region" description="Low complexity" evidence="1">
    <location>
        <begin position="86"/>
        <end position="98"/>
    </location>
</feature>
<protein>
    <submittedName>
        <fullName evidence="2 3">FAD dependent oxidoreductase</fullName>
    </submittedName>
</protein>
<dbReference type="EnsemblMetazoa" id="ASIC018349-RA">
    <property type="protein sequence ID" value="ASIC018349-PA"/>
    <property type="gene ID" value="ASIC018349"/>
</dbReference>
<keyword evidence="4" id="KW-1185">Reference proteome</keyword>
<sequence length="98" mass="10669">MASPGECLRWPIWESTDDPSHRTMRAAKTEPSCVRVRSFAFHPLTRLVACSRFRQARVMAKAASKGGHTYPLLGSTASSGERRLEAPATTATPAAVQQ</sequence>
<dbReference type="Proteomes" id="UP000030765">
    <property type="component" value="Unassembled WGS sequence"/>
</dbReference>
<gene>
    <name evidence="2" type="ORF">ZHAS_00018349</name>
</gene>
<name>A0A084WJ76_ANOSI</name>
<reference evidence="2 4" key="1">
    <citation type="journal article" date="2014" name="BMC Genomics">
        <title>Genome sequence of Anopheles sinensis provides insight into genetics basis of mosquito competence for malaria parasites.</title>
        <authorList>
            <person name="Zhou D."/>
            <person name="Zhang D."/>
            <person name="Ding G."/>
            <person name="Shi L."/>
            <person name="Hou Q."/>
            <person name="Ye Y."/>
            <person name="Xu Y."/>
            <person name="Zhou H."/>
            <person name="Xiong C."/>
            <person name="Li S."/>
            <person name="Yu J."/>
            <person name="Hong S."/>
            <person name="Yu X."/>
            <person name="Zou P."/>
            <person name="Chen C."/>
            <person name="Chang X."/>
            <person name="Wang W."/>
            <person name="Lv Y."/>
            <person name="Sun Y."/>
            <person name="Ma L."/>
            <person name="Shen B."/>
            <person name="Zhu C."/>
        </authorList>
    </citation>
    <scope>NUCLEOTIDE SEQUENCE [LARGE SCALE GENOMIC DNA]</scope>
</reference>
<evidence type="ECO:0000313" key="4">
    <source>
        <dbReference type="Proteomes" id="UP000030765"/>
    </source>
</evidence>
<organism evidence="2">
    <name type="scientific">Anopheles sinensis</name>
    <name type="common">Mosquito</name>
    <dbReference type="NCBI Taxonomy" id="74873"/>
    <lineage>
        <taxon>Eukaryota</taxon>
        <taxon>Metazoa</taxon>
        <taxon>Ecdysozoa</taxon>
        <taxon>Arthropoda</taxon>
        <taxon>Hexapoda</taxon>
        <taxon>Insecta</taxon>
        <taxon>Pterygota</taxon>
        <taxon>Neoptera</taxon>
        <taxon>Endopterygota</taxon>
        <taxon>Diptera</taxon>
        <taxon>Nematocera</taxon>
        <taxon>Culicoidea</taxon>
        <taxon>Culicidae</taxon>
        <taxon>Anophelinae</taxon>
        <taxon>Anopheles</taxon>
    </lineage>
</organism>
<reference evidence="3" key="2">
    <citation type="submission" date="2020-05" db="UniProtKB">
        <authorList>
            <consortium name="EnsemblMetazoa"/>
        </authorList>
    </citation>
    <scope>IDENTIFICATION</scope>
</reference>
<evidence type="ECO:0000313" key="2">
    <source>
        <dbReference type="EMBL" id="KFB50270.1"/>
    </source>
</evidence>